<dbReference type="Pfam" id="PF14592">
    <property type="entry name" value="Chondroitinas_B"/>
    <property type="match status" value="1"/>
</dbReference>
<evidence type="ECO:0000256" key="2">
    <source>
        <dbReference type="SAM" id="SignalP"/>
    </source>
</evidence>
<dbReference type="InterPro" id="IPR008979">
    <property type="entry name" value="Galactose-bd-like_sf"/>
</dbReference>
<evidence type="ECO:0000259" key="3">
    <source>
        <dbReference type="Pfam" id="PF13004"/>
    </source>
</evidence>
<reference evidence="5 6" key="1">
    <citation type="submission" date="2018-07" db="EMBL/GenBank/DDBJ databases">
        <title>Genomic Encyclopedia of Type Strains, Phase III (KMG-III): the genomes of soil and plant-associated and newly described type strains.</title>
        <authorList>
            <person name="Whitman W."/>
        </authorList>
    </citation>
    <scope>NUCLEOTIDE SEQUENCE [LARGE SCALE GENOMIC DNA]</scope>
    <source>
        <strain evidence="5 6">CECT 7946</strain>
    </source>
</reference>
<dbReference type="Pfam" id="PF13004">
    <property type="entry name" value="BACON"/>
    <property type="match status" value="1"/>
</dbReference>
<feature type="domain" description="Secretion system C-terminal sorting" evidence="4">
    <location>
        <begin position="800"/>
        <end position="873"/>
    </location>
</feature>
<dbReference type="Gene3D" id="2.160.20.10">
    <property type="entry name" value="Single-stranded right-handed beta-helix, Pectin lyase-like"/>
    <property type="match status" value="1"/>
</dbReference>
<dbReference type="CDD" id="cd14251">
    <property type="entry name" value="PL-6"/>
    <property type="match status" value="1"/>
</dbReference>
<dbReference type="InterPro" id="IPR006626">
    <property type="entry name" value="PbH1"/>
</dbReference>
<dbReference type="OrthoDB" id="6475864at2"/>
<dbReference type="InterPro" id="IPR026444">
    <property type="entry name" value="Secre_tail"/>
</dbReference>
<feature type="domain" description="BACON" evidence="3">
    <location>
        <begin position="551"/>
        <end position="611"/>
    </location>
</feature>
<keyword evidence="5" id="KW-0456">Lyase</keyword>
<feature type="signal peptide" evidence="2">
    <location>
        <begin position="1"/>
        <end position="27"/>
    </location>
</feature>
<evidence type="ECO:0000313" key="6">
    <source>
        <dbReference type="Proteomes" id="UP000256980"/>
    </source>
</evidence>
<dbReference type="Gene3D" id="2.60.120.260">
    <property type="entry name" value="Galactose-binding domain-like"/>
    <property type="match status" value="1"/>
</dbReference>
<evidence type="ECO:0000313" key="5">
    <source>
        <dbReference type="EMBL" id="RED42687.1"/>
    </source>
</evidence>
<feature type="chain" id="PRO_5017806090" evidence="2">
    <location>
        <begin position="28"/>
        <end position="876"/>
    </location>
</feature>
<name>A0A3D9GZK9_9FLAO</name>
<proteinExistence type="predicted"/>
<evidence type="ECO:0000256" key="1">
    <source>
        <dbReference type="ARBA" id="ARBA00022729"/>
    </source>
</evidence>
<dbReference type="Proteomes" id="UP000256980">
    <property type="component" value="Unassembled WGS sequence"/>
</dbReference>
<protein>
    <submittedName>
        <fullName evidence="5">Poly(Beta-D-mannuronate) lyase</fullName>
    </submittedName>
</protein>
<dbReference type="InterPro" id="IPR013783">
    <property type="entry name" value="Ig-like_fold"/>
</dbReference>
<accession>A0A3D9GZK9</accession>
<dbReference type="SUPFAM" id="SSF49785">
    <property type="entry name" value="Galactose-binding domain-like"/>
    <property type="match status" value="1"/>
</dbReference>
<dbReference type="InterPro" id="IPR011050">
    <property type="entry name" value="Pectin_lyase_fold/virulence"/>
</dbReference>
<keyword evidence="1 2" id="KW-0732">Signal</keyword>
<dbReference type="Gene3D" id="2.60.40.10">
    <property type="entry name" value="Immunoglobulins"/>
    <property type="match status" value="1"/>
</dbReference>
<dbReference type="NCBIfam" id="TIGR04183">
    <property type="entry name" value="Por_Secre_tail"/>
    <property type="match status" value="1"/>
</dbReference>
<organism evidence="5 6">
    <name type="scientific">Winogradskyella eximia</name>
    <dbReference type="NCBI Taxonomy" id="262006"/>
    <lineage>
        <taxon>Bacteria</taxon>
        <taxon>Pseudomonadati</taxon>
        <taxon>Bacteroidota</taxon>
        <taxon>Flavobacteriia</taxon>
        <taxon>Flavobacteriales</taxon>
        <taxon>Flavobacteriaceae</taxon>
        <taxon>Winogradskyella</taxon>
    </lineage>
</organism>
<dbReference type="SMART" id="SM00710">
    <property type="entry name" value="PbH1"/>
    <property type="match status" value="6"/>
</dbReference>
<dbReference type="InterPro" id="IPR012334">
    <property type="entry name" value="Pectin_lyas_fold"/>
</dbReference>
<dbReference type="SUPFAM" id="SSF51126">
    <property type="entry name" value="Pectin lyase-like"/>
    <property type="match status" value="1"/>
</dbReference>
<sequence>MKTFYNLKSQCLFTFIILMLSSISLYSQTTYTVDDLDDIGALEDLFDTLAAGDTVILADGVYSTDERIKFSPTTGTAAMPITFRAQTPGGVKFTGGLNMSIGGDHVIIDGFHWQGGYGSSKVIEFRDGEDYANYSIMQNCAMDGLGIDPDDMETGTSVKHNWVMLYGTYNTVINCSFMNKVSSGNMILVELAYNAFPPVEDGEPEINTSCDIVGHTISNNYFYNYDKIDSSLTNAGDSETIRIGTSSYQNVDSSTMVSNNYFVEADGENEIITNKSKNNSYINNTFRRCRGSLVLRHGSNATVDGNYFLGEDVDGTGGIRIVDSEHTITNNYIQDCITVVDQAKWNNGITFLGGSANNAVPCASDNNSNGYQKVENINLSNNTIINTNAPLFYNTDKGSTDPTGTVANNLIYFTTGNANITDVITGDTASSYADLGTTLAYSGNVYTGSALGETNTGFSEETGITATADGEIFTFSGAGSTGKGADMGVYEPTTDDMVGYGIGACFLNNLGSNITDGDCTIEIPESLTIGSLPTLAPDANSYDVSVYANVSWTAMSNDSWISIDVTSNNGDATVSITVTENTDTATRTGSVTFTQDSGGSDIIRQLNVTQEGADLTDLYDLINTGVVGEDPVFVHSFSKEEVNGVDKFNYATNTLDKDNSSVWAADDGDVLSGDYKGDGEYIIYDLGSTYALNLIQFSTTNKSDAFGFQVLVSTTGTDESDFSMILPVSGDLILTATNTTDFNLYEVDDNARYVKLLGYGRFNSAGNSRVSVWNAVGEIEFFGSEVLSVGDADLQNNVTIYPNPVQGNLNVKVHNVTNIESYKLYNIDGRLIMESDLNVENSTFKIDISEVTNGTYILNLSSDDGRTISKRIIISN</sequence>
<dbReference type="RefSeq" id="WP_115818330.1">
    <property type="nucleotide sequence ID" value="NZ_QRDV01000008.1"/>
</dbReference>
<keyword evidence="6" id="KW-1185">Reference proteome</keyword>
<dbReference type="CDD" id="cd14948">
    <property type="entry name" value="BACON"/>
    <property type="match status" value="1"/>
</dbReference>
<dbReference type="InterPro" id="IPR039513">
    <property type="entry name" value="PL-6"/>
</dbReference>
<dbReference type="AlphaFoldDB" id="A0A3D9GZK9"/>
<dbReference type="EMBL" id="QRDV01000008">
    <property type="protein sequence ID" value="RED42687.1"/>
    <property type="molecule type" value="Genomic_DNA"/>
</dbReference>
<dbReference type="GO" id="GO:0016829">
    <property type="term" value="F:lyase activity"/>
    <property type="evidence" value="ECO:0007669"/>
    <property type="project" value="UniProtKB-KW"/>
</dbReference>
<evidence type="ECO:0000259" key="4">
    <source>
        <dbReference type="Pfam" id="PF18962"/>
    </source>
</evidence>
<gene>
    <name evidence="5" type="ORF">DFQ10_10894</name>
</gene>
<dbReference type="InterPro" id="IPR024361">
    <property type="entry name" value="BACON"/>
</dbReference>
<comment type="caution">
    <text evidence="5">The sequence shown here is derived from an EMBL/GenBank/DDBJ whole genome shotgun (WGS) entry which is preliminary data.</text>
</comment>
<dbReference type="Pfam" id="PF18962">
    <property type="entry name" value="Por_Secre_tail"/>
    <property type="match status" value="1"/>
</dbReference>